<reference evidence="2 3" key="1">
    <citation type="submission" date="2017-11" db="EMBL/GenBank/DDBJ databases">
        <title>Genomic Encyclopedia of Archaeal and Bacterial Type Strains, Phase II (KMG-II): From Individual Species to Whole Genera.</title>
        <authorList>
            <person name="Goeker M."/>
        </authorList>
    </citation>
    <scope>NUCLEOTIDE SEQUENCE [LARGE SCALE GENOMIC DNA]</scope>
    <source>
        <strain evidence="2 3">DSM 11115</strain>
    </source>
</reference>
<evidence type="ECO:0000313" key="3">
    <source>
        <dbReference type="Proteomes" id="UP000228535"/>
    </source>
</evidence>
<evidence type="ECO:0000313" key="2">
    <source>
        <dbReference type="EMBL" id="PJJ48558.1"/>
    </source>
</evidence>
<dbReference type="EMBL" id="PGFA01000004">
    <property type="protein sequence ID" value="PJJ48558.1"/>
    <property type="molecule type" value="Genomic_DNA"/>
</dbReference>
<keyword evidence="3" id="KW-1185">Reference proteome</keyword>
<gene>
    <name evidence="2" type="ORF">CLV45_4267</name>
</gene>
<dbReference type="AlphaFoldDB" id="A0A2M9AS86"/>
<evidence type="ECO:0000256" key="1">
    <source>
        <dbReference type="SAM" id="SignalP"/>
    </source>
</evidence>
<dbReference type="Proteomes" id="UP000228535">
    <property type="component" value="Unassembled WGS sequence"/>
</dbReference>
<proteinExistence type="predicted"/>
<organism evidence="2 3">
    <name type="scientific">Hymenobacter chitinivorans DSM 11115</name>
    <dbReference type="NCBI Taxonomy" id="1121954"/>
    <lineage>
        <taxon>Bacteria</taxon>
        <taxon>Pseudomonadati</taxon>
        <taxon>Bacteroidota</taxon>
        <taxon>Cytophagia</taxon>
        <taxon>Cytophagales</taxon>
        <taxon>Hymenobacteraceae</taxon>
        <taxon>Hymenobacter</taxon>
    </lineage>
</organism>
<feature type="signal peptide" evidence="1">
    <location>
        <begin position="1"/>
        <end position="17"/>
    </location>
</feature>
<dbReference type="RefSeq" id="WP_157807711.1">
    <property type="nucleotide sequence ID" value="NZ_PGFA01000004.1"/>
</dbReference>
<accession>A0A2M9AS86</accession>
<sequence>MKTVALLLILAVCGAEAAEAMSTSAPSTSTTLTITAGSVEARIFNRDAAKRRKKRKSRPAYRRLGILPVPAPAAYTYVA</sequence>
<comment type="caution">
    <text evidence="2">The sequence shown here is derived from an EMBL/GenBank/DDBJ whole genome shotgun (WGS) entry which is preliminary data.</text>
</comment>
<name>A0A2M9AS86_9BACT</name>
<keyword evidence="1" id="KW-0732">Signal</keyword>
<protein>
    <submittedName>
        <fullName evidence="2">Uncharacterized protein</fullName>
    </submittedName>
</protein>
<feature type="chain" id="PRO_5014838351" evidence="1">
    <location>
        <begin position="18"/>
        <end position="79"/>
    </location>
</feature>